<accession>A0AAD5VAM0</accession>
<evidence type="ECO:0000256" key="1">
    <source>
        <dbReference type="ARBA" id="ARBA00021364"/>
    </source>
</evidence>
<feature type="region of interest" description="Disordered" evidence="3">
    <location>
        <begin position="188"/>
        <end position="208"/>
    </location>
</feature>
<keyword evidence="5" id="KW-1185">Reference proteome</keyword>
<name>A0AAD5VAM0_9APHY</name>
<dbReference type="GO" id="GO:0004356">
    <property type="term" value="F:glutamine synthetase activity"/>
    <property type="evidence" value="ECO:0007669"/>
    <property type="project" value="InterPro"/>
</dbReference>
<dbReference type="EMBL" id="JANAWD010000030">
    <property type="protein sequence ID" value="KAJ3490290.1"/>
    <property type="molecule type" value="Genomic_DNA"/>
</dbReference>
<dbReference type="GO" id="GO:0006542">
    <property type="term" value="P:glutamine biosynthetic process"/>
    <property type="evidence" value="ECO:0007669"/>
    <property type="project" value="InterPro"/>
</dbReference>
<dbReference type="Gene3D" id="3.10.20.70">
    <property type="entry name" value="Glutamine synthetase, N-terminal domain"/>
    <property type="match status" value="1"/>
</dbReference>
<protein>
    <recommendedName>
        <fullName evidence="1">Glutamine synthetase</fullName>
    </recommendedName>
</protein>
<keyword evidence="2" id="KW-0436">Ligase</keyword>
<reference evidence="4" key="1">
    <citation type="submission" date="2022-07" db="EMBL/GenBank/DDBJ databases">
        <title>Genome Sequence of Physisporinus lineatus.</title>
        <authorList>
            <person name="Buettner E."/>
        </authorList>
    </citation>
    <scope>NUCLEOTIDE SEQUENCE</scope>
    <source>
        <strain evidence="4">VT162</strain>
    </source>
</reference>
<dbReference type="InterPro" id="IPR036651">
    <property type="entry name" value="Gln_synt_N_sf"/>
</dbReference>
<dbReference type="PANTHER" id="PTHR43785">
    <property type="entry name" value="GAMMA-GLUTAMYLPUTRESCINE SYNTHETASE"/>
    <property type="match status" value="1"/>
</dbReference>
<sequence>MADTTDPSSFGVIYAPNTVDPPPPTLDILHTRRIKFVGLQWVDYTNPVRFFLTPTPHFQMILTSQRPGTGVGKFTLGLIFLTLALGFSSNGEYLLVPDLTSLRVAPYAQHHAVVMCYLQEKFPSPEHGRVVPIDPRTLLKRVIDEAAEKAGVSFLVGIEITVLEEIADALQEAGHEVQMVHAESAPGQLMPSDSMKWSPGLSPSGLHTRDDIRYSEKTWASGNPSTSHSFR</sequence>
<dbReference type="SUPFAM" id="SSF54368">
    <property type="entry name" value="Glutamine synthetase, N-terminal domain"/>
    <property type="match status" value="1"/>
</dbReference>
<dbReference type="PANTHER" id="PTHR43785:SF2">
    <property type="entry name" value="TYPE-1 GLUTAMINE SYNTHETASE 1"/>
    <property type="match status" value="1"/>
</dbReference>
<proteinExistence type="predicted"/>
<evidence type="ECO:0000313" key="5">
    <source>
        <dbReference type="Proteomes" id="UP001212997"/>
    </source>
</evidence>
<evidence type="ECO:0000256" key="2">
    <source>
        <dbReference type="ARBA" id="ARBA00022598"/>
    </source>
</evidence>
<dbReference type="AlphaFoldDB" id="A0AAD5VAM0"/>
<dbReference type="SUPFAM" id="SSF55931">
    <property type="entry name" value="Glutamine synthetase/guanido kinase"/>
    <property type="match status" value="1"/>
</dbReference>
<gene>
    <name evidence="4" type="ORF">NLI96_g1519</name>
</gene>
<dbReference type="InterPro" id="IPR014746">
    <property type="entry name" value="Gln_synth/guanido_kin_cat_dom"/>
</dbReference>
<comment type="caution">
    <text evidence="4">The sequence shown here is derived from an EMBL/GenBank/DDBJ whole genome shotgun (WGS) entry which is preliminary data.</text>
</comment>
<evidence type="ECO:0000313" key="4">
    <source>
        <dbReference type="EMBL" id="KAJ3490290.1"/>
    </source>
</evidence>
<organism evidence="4 5">
    <name type="scientific">Meripilus lineatus</name>
    <dbReference type="NCBI Taxonomy" id="2056292"/>
    <lineage>
        <taxon>Eukaryota</taxon>
        <taxon>Fungi</taxon>
        <taxon>Dikarya</taxon>
        <taxon>Basidiomycota</taxon>
        <taxon>Agaricomycotina</taxon>
        <taxon>Agaricomycetes</taxon>
        <taxon>Polyporales</taxon>
        <taxon>Meripilaceae</taxon>
        <taxon>Meripilus</taxon>
    </lineage>
</organism>
<evidence type="ECO:0000256" key="3">
    <source>
        <dbReference type="SAM" id="MobiDB-lite"/>
    </source>
</evidence>
<dbReference type="Proteomes" id="UP001212997">
    <property type="component" value="Unassembled WGS sequence"/>
</dbReference>